<evidence type="ECO:0000256" key="1">
    <source>
        <dbReference type="ARBA" id="ARBA00004651"/>
    </source>
</evidence>
<evidence type="ECO:0000256" key="4">
    <source>
        <dbReference type="ARBA" id="ARBA00022692"/>
    </source>
</evidence>
<keyword evidence="3" id="KW-1003">Cell membrane</keyword>
<keyword evidence="10" id="KW-1185">Reference proteome</keyword>
<accession>A0A4Y9SHZ1</accession>
<feature type="transmembrane region" description="Helical" evidence="7">
    <location>
        <begin position="46"/>
        <end position="67"/>
    </location>
</feature>
<proteinExistence type="inferred from homology"/>
<dbReference type="GO" id="GO:0005886">
    <property type="term" value="C:plasma membrane"/>
    <property type="evidence" value="ECO:0007669"/>
    <property type="project" value="UniProtKB-SubCell"/>
</dbReference>
<keyword evidence="5 7" id="KW-1133">Transmembrane helix</keyword>
<gene>
    <name evidence="9" type="ORF">E4L96_06090</name>
</gene>
<reference evidence="9 10" key="1">
    <citation type="submission" date="2019-03" db="EMBL/GenBank/DDBJ databases">
        <title>Draft Genome Sequence of Massilia arenosa sp. nov., a Novel Massilia Species Isolated from a Sandy-loam Maize Soil.</title>
        <authorList>
            <person name="Raths R."/>
            <person name="Peta V."/>
            <person name="Bucking H."/>
        </authorList>
    </citation>
    <scope>NUCLEOTIDE SEQUENCE [LARGE SCALE GENOMIC DNA]</scope>
    <source>
        <strain evidence="9 10">MC02</strain>
    </source>
</reference>
<evidence type="ECO:0000256" key="3">
    <source>
        <dbReference type="ARBA" id="ARBA00022475"/>
    </source>
</evidence>
<comment type="caution">
    <text evidence="9">The sequence shown here is derived from an EMBL/GenBank/DDBJ whole genome shotgun (WGS) entry which is preliminary data.</text>
</comment>
<keyword evidence="4 7" id="KW-0812">Transmembrane</keyword>
<dbReference type="AlphaFoldDB" id="A0A4Y9SHZ1"/>
<dbReference type="InterPro" id="IPR005115">
    <property type="entry name" value="Gly_transporter"/>
</dbReference>
<keyword evidence="6 7" id="KW-0472">Membrane</keyword>
<feature type="domain" description="Glycine transporter" evidence="8">
    <location>
        <begin position="108"/>
        <end position="179"/>
    </location>
</feature>
<evidence type="ECO:0000256" key="2">
    <source>
        <dbReference type="ARBA" id="ARBA00008193"/>
    </source>
</evidence>
<dbReference type="RefSeq" id="WP_135206328.1">
    <property type="nucleotide sequence ID" value="NZ_SPVF01000084.1"/>
</dbReference>
<protein>
    <submittedName>
        <fullName evidence="9">Trimeric intracellular cation channel family protein</fullName>
    </submittedName>
</protein>
<evidence type="ECO:0000256" key="7">
    <source>
        <dbReference type="SAM" id="Phobius"/>
    </source>
</evidence>
<feature type="transmembrane region" description="Helical" evidence="7">
    <location>
        <begin position="133"/>
        <end position="153"/>
    </location>
</feature>
<feature type="transmembrane region" description="Helical" evidence="7">
    <location>
        <begin position="20"/>
        <end position="39"/>
    </location>
</feature>
<organism evidence="9 10">
    <name type="scientific">Zemynaea arenosa</name>
    <dbReference type="NCBI Taxonomy" id="2561931"/>
    <lineage>
        <taxon>Bacteria</taxon>
        <taxon>Pseudomonadati</taxon>
        <taxon>Pseudomonadota</taxon>
        <taxon>Betaproteobacteria</taxon>
        <taxon>Burkholderiales</taxon>
        <taxon>Oxalobacteraceae</taxon>
        <taxon>Telluria group</taxon>
        <taxon>Zemynaea</taxon>
    </lineage>
</organism>
<dbReference type="PANTHER" id="PTHR30506:SF3">
    <property type="entry name" value="UPF0126 INNER MEMBRANE PROTEIN YADS-RELATED"/>
    <property type="match status" value="1"/>
</dbReference>
<comment type="subcellular location">
    <subcellularLocation>
        <location evidence="1">Cell membrane</location>
        <topology evidence="1">Multi-pass membrane protein</topology>
    </subcellularLocation>
</comment>
<dbReference type="Proteomes" id="UP000298438">
    <property type="component" value="Unassembled WGS sequence"/>
</dbReference>
<sequence>MLASAVVSSFNLDAALKTLVLSLDLLGTFVFALSGAAAAARRRLDFFGVLVLSFVAANSGGIARDLLIGAVPPAAISDWRYLAVSLAAGVLVFFGYSRVTRAQAAVLLLDAAGLALFCVAGAQKALIFGLNPVMAALLGMLTGIGGGMARDVLLSQVPTVMRADVYAVAALAGASVMVVGVTLGLPSTACAVTGAAICFGLRLGAIRWGWHLPVARIGADTDSSGHSSKERQDR</sequence>
<evidence type="ECO:0000259" key="8">
    <source>
        <dbReference type="Pfam" id="PF03458"/>
    </source>
</evidence>
<feature type="domain" description="Glycine transporter" evidence="8">
    <location>
        <begin position="23"/>
        <end position="95"/>
    </location>
</feature>
<evidence type="ECO:0000256" key="6">
    <source>
        <dbReference type="ARBA" id="ARBA00023136"/>
    </source>
</evidence>
<feature type="transmembrane region" description="Helical" evidence="7">
    <location>
        <begin position="79"/>
        <end position="97"/>
    </location>
</feature>
<dbReference type="EMBL" id="SPVF01000084">
    <property type="protein sequence ID" value="TFW24499.1"/>
    <property type="molecule type" value="Genomic_DNA"/>
</dbReference>
<evidence type="ECO:0000256" key="5">
    <source>
        <dbReference type="ARBA" id="ARBA00022989"/>
    </source>
</evidence>
<dbReference type="OrthoDB" id="9791874at2"/>
<comment type="similarity">
    <text evidence="2">Belongs to the UPF0126 family.</text>
</comment>
<dbReference type="PANTHER" id="PTHR30506">
    <property type="entry name" value="INNER MEMBRANE PROTEIN"/>
    <property type="match status" value="1"/>
</dbReference>
<feature type="transmembrane region" description="Helical" evidence="7">
    <location>
        <begin position="165"/>
        <end position="185"/>
    </location>
</feature>
<name>A0A4Y9SHZ1_9BURK</name>
<evidence type="ECO:0000313" key="10">
    <source>
        <dbReference type="Proteomes" id="UP000298438"/>
    </source>
</evidence>
<evidence type="ECO:0000313" key="9">
    <source>
        <dbReference type="EMBL" id="TFW24499.1"/>
    </source>
</evidence>
<dbReference type="Pfam" id="PF03458">
    <property type="entry name" value="Gly_transporter"/>
    <property type="match status" value="2"/>
</dbReference>